<dbReference type="InterPro" id="IPR000269">
    <property type="entry name" value="Cu_amine_oxidase"/>
</dbReference>
<dbReference type="PANTHER" id="PTHR10638">
    <property type="entry name" value="COPPER AMINE OXIDASE"/>
    <property type="match status" value="1"/>
</dbReference>
<dbReference type="SUPFAM" id="SSF49998">
    <property type="entry name" value="Amine oxidase catalytic domain"/>
    <property type="match status" value="1"/>
</dbReference>
<protein>
    <recommendedName>
        <fullName evidence="1">Amine oxidase</fullName>
        <ecNumber evidence="1">1.4.3.-</ecNumber>
    </recommendedName>
</protein>
<proteinExistence type="inferred from homology"/>
<dbReference type="GO" id="GO:0005886">
    <property type="term" value="C:plasma membrane"/>
    <property type="evidence" value="ECO:0007669"/>
    <property type="project" value="TreeGrafter"/>
</dbReference>
<dbReference type="InterPro" id="IPR036460">
    <property type="entry name" value="Cu_amine_oxidase_C_sf"/>
</dbReference>
<evidence type="ECO:0000313" key="4">
    <source>
        <dbReference type="EMBL" id="GFR89550.1"/>
    </source>
</evidence>
<keyword evidence="1" id="KW-0801">TPQ</keyword>
<evidence type="ECO:0000256" key="2">
    <source>
        <dbReference type="SAM" id="MobiDB-lite"/>
    </source>
</evidence>
<dbReference type="InterPro" id="IPR015798">
    <property type="entry name" value="Cu_amine_oxidase_C"/>
</dbReference>
<dbReference type="Gene3D" id="2.70.98.20">
    <property type="entry name" value="Copper amine oxidase, catalytic domain"/>
    <property type="match status" value="1"/>
</dbReference>
<evidence type="ECO:0000256" key="1">
    <source>
        <dbReference type="RuleBase" id="RU000672"/>
    </source>
</evidence>
<reference evidence="4 5" key="1">
    <citation type="journal article" date="2021" name="Elife">
        <title>Chloroplast acquisition without the gene transfer in kleptoplastic sea slugs, Plakobranchus ocellatus.</title>
        <authorList>
            <person name="Maeda T."/>
            <person name="Takahashi S."/>
            <person name="Yoshida T."/>
            <person name="Shimamura S."/>
            <person name="Takaki Y."/>
            <person name="Nagai Y."/>
            <person name="Toyoda A."/>
            <person name="Suzuki Y."/>
            <person name="Arimoto A."/>
            <person name="Ishii H."/>
            <person name="Satoh N."/>
            <person name="Nishiyama T."/>
            <person name="Hasebe M."/>
            <person name="Maruyama T."/>
            <person name="Minagawa J."/>
            <person name="Obokata J."/>
            <person name="Shigenobu S."/>
        </authorList>
    </citation>
    <scope>NUCLEOTIDE SEQUENCE [LARGE SCALE GENOMIC DNA]</scope>
</reference>
<evidence type="ECO:0000259" key="3">
    <source>
        <dbReference type="Pfam" id="PF01179"/>
    </source>
</evidence>
<keyword evidence="5" id="KW-1185">Reference proteome</keyword>
<dbReference type="GO" id="GO:0005507">
    <property type="term" value="F:copper ion binding"/>
    <property type="evidence" value="ECO:0007669"/>
    <property type="project" value="InterPro"/>
</dbReference>
<keyword evidence="1" id="KW-0479">Metal-binding</keyword>
<comment type="similarity">
    <text evidence="1">Belongs to the copper/topaquinone oxidase family.</text>
</comment>
<dbReference type="PANTHER" id="PTHR10638:SF20">
    <property type="entry name" value="AMINE OXIDASE"/>
    <property type="match status" value="1"/>
</dbReference>
<evidence type="ECO:0000313" key="5">
    <source>
        <dbReference type="Proteomes" id="UP000762676"/>
    </source>
</evidence>
<feature type="compositionally biased region" description="Basic and acidic residues" evidence="2">
    <location>
        <begin position="62"/>
        <end position="75"/>
    </location>
</feature>
<feature type="region of interest" description="Disordered" evidence="2">
    <location>
        <begin position="62"/>
        <end position="87"/>
    </location>
</feature>
<dbReference type="EMBL" id="BMAT01012311">
    <property type="protein sequence ID" value="GFR89550.1"/>
    <property type="molecule type" value="Genomic_DNA"/>
</dbReference>
<name>A0AAV4GY27_9GAST</name>
<organism evidence="4 5">
    <name type="scientific">Elysia marginata</name>
    <dbReference type="NCBI Taxonomy" id="1093978"/>
    <lineage>
        <taxon>Eukaryota</taxon>
        <taxon>Metazoa</taxon>
        <taxon>Spiralia</taxon>
        <taxon>Lophotrochozoa</taxon>
        <taxon>Mollusca</taxon>
        <taxon>Gastropoda</taxon>
        <taxon>Heterobranchia</taxon>
        <taxon>Euthyneura</taxon>
        <taxon>Panpulmonata</taxon>
        <taxon>Sacoglossa</taxon>
        <taxon>Placobranchoidea</taxon>
        <taxon>Plakobranchidae</taxon>
        <taxon>Elysia</taxon>
    </lineage>
</organism>
<comment type="PTM">
    <text evidence="1">Topaquinone (TPQ) is generated by copper-dependent autoxidation of a specific tyrosyl residue.</text>
</comment>
<sequence>MGQDLVFWLTLGNHQIAHTEDLPMMSTTGNHMAAWFLPHNFFKHSPSMASRDAIHVSYKNQEDPADGVKLERNGNSRDQCVIPRSSLEEDIEENPDLVLQSRKRQFIYP</sequence>
<comment type="cofactor">
    <cofactor evidence="1">
        <name>Cu cation</name>
        <dbReference type="ChEBI" id="CHEBI:23378"/>
    </cofactor>
    <text evidence="1">Contains 1 topaquinone per subunit.</text>
</comment>
<gene>
    <name evidence="4" type="ORF">ElyMa_006127200</name>
</gene>
<dbReference type="EC" id="1.4.3.-" evidence="1"/>
<keyword evidence="1" id="KW-0560">Oxidoreductase</keyword>
<keyword evidence="1" id="KW-0186">Copper</keyword>
<dbReference type="Proteomes" id="UP000762676">
    <property type="component" value="Unassembled WGS sequence"/>
</dbReference>
<comment type="caution">
    <text evidence="4">The sequence shown here is derived from an EMBL/GenBank/DDBJ whole genome shotgun (WGS) entry which is preliminary data.</text>
</comment>
<dbReference type="AlphaFoldDB" id="A0AAV4GY27"/>
<dbReference type="Pfam" id="PF01179">
    <property type="entry name" value="Cu_amine_oxid"/>
    <property type="match status" value="1"/>
</dbReference>
<feature type="domain" description="Copper amine oxidase catalytic" evidence="3">
    <location>
        <begin position="2"/>
        <end position="48"/>
    </location>
</feature>
<dbReference type="GO" id="GO:0009308">
    <property type="term" value="P:amine metabolic process"/>
    <property type="evidence" value="ECO:0007669"/>
    <property type="project" value="UniProtKB-UniRule"/>
</dbReference>
<dbReference type="GO" id="GO:0008131">
    <property type="term" value="F:primary methylamine oxidase activity"/>
    <property type="evidence" value="ECO:0007669"/>
    <property type="project" value="InterPro"/>
</dbReference>
<accession>A0AAV4GY27</accession>
<dbReference type="GO" id="GO:0048038">
    <property type="term" value="F:quinone binding"/>
    <property type="evidence" value="ECO:0007669"/>
    <property type="project" value="InterPro"/>
</dbReference>